<dbReference type="InterPro" id="IPR036264">
    <property type="entry name" value="Bact_exopeptidase_dim_dom"/>
</dbReference>
<feature type="binding site" evidence="3">
    <location>
        <position position="91"/>
    </location>
    <ligand>
        <name>Zn(2+)</name>
        <dbReference type="ChEBI" id="CHEBI:29105"/>
        <label>2</label>
    </ligand>
</feature>
<dbReference type="InterPro" id="IPR002933">
    <property type="entry name" value="Peptidase_M20"/>
</dbReference>
<dbReference type="GO" id="GO:0009442">
    <property type="term" value="P:allantoin assimilation pathway"/>
    <property type="evidence" value="ECO:0007669"/>
    <property type="project" value="InterPro"/>
</dbReference>
<protein>
    <submittedName>
        <fullName evidence="6">Allantoate amidohydrolase</fullName>
    </submittedName>
</protein>
<keyword evidence="7" id="KW-1185">Reference proteome</keyword>
<dbReference type="Gene3D" id="3.30.70.360">
    <property type="match status" value="1"/>
</dbReference>
<feature type="binding site" evidence="3">
    <location>
        <position position="381"/>
    </location>
    <ligand>
        <name>Zn(2+)</name>
        <dbReference type="ChEBI" id="CHEBI:29105"/>
        <label>2</label>
    </ligand>
</feature>
<comment type="caution">
    <text evidence="6">The sequence shown here is derived from an EMBL/GenBank/DDBJ whole genome shotgun (WGS) entry which is preliminary data.</text>
</comment>
<feature type="binding site" evidence="3">
    <location>
        <position position="189"/>
    </location>
    <ligand>
        <name>Zn(2+)</name>
        <dbReference type="ChEBI" id="CHEBI:29105"/>
        <label>1</label>
    </ligand>
</feature>
<evidence type="ECO:0000256" key="4">
    <source>
        <dbReference type="PIRSR" id="PIRSR001235-2"/>
    </source>
</evidence>
<comment type="cofactor">
    <cofactor evidence="3">
        <name>Zn(2+)</name>
        <dbReference type="ChEBI" id="CHEBI:29105"/>
    </cofactor>
    <text evidence="3">Binds 2 Zn(2+) ions per subunit.</text>
</comment>
<name>A0A430B845_9ENTE</name>
<dbReference type="SUPFAM" id="SSF53187">
    <property type="entry name" value="Zn-dependent exopeptidases"/>
    <property type="match status" value="1"/>
</dbReference>
<dbReference type="GO" id="GO:0047652">
    <property type="term" value="F:allantoate deiminase activity"/>
    <property type="evidence" value="ECO:0007669"/>
    <property type="project" value="InterPro"/>
</dbReference>
<dbReference type="RefSeq" id="WP_126791684.1">
    <property type="nucleotide sequence ID" value="NZ_CP060720.1"/>
</dbReference>
<comment type="similarity">
    <text evidence="1">Belongs to the peptidase M20 family.</text>
</comment>
<evidence type="ECO:0000313" key="6">
    <source>
        <dbReference type="EMBL" id="RSU16465.1"/>
    </source>
</evidence>
<feature type="binding site" evidence="4">
    <location>
        <position position="287"/>
    </location>
    <ligand>
        <name>allantoate</name>
        <dbReference type="ChEBI" id="CHEBI:17536"/>
    </ligand>
</feature>
<organism evidence="6 7">
    <name type="scientific">Vagococcus carniphilus</name>
    <dbReference type="NCBI Taxonomy" id="218144"/>
    <lineage>
        <taxon>Bacteria</taxon>
        <taxon>Bacillati</taxon>
        <taxon>Bacillota</taxon>
        <taxon>Bacilli</taxon>
        <taxon>Lactobacillales</taxon>
        <taxon>Enterococcaceae</taxon>
        <taxon>Vagococcus</taxon>
    </lineage>
</organism>
<sequence>MYNFYELIEEHVKWISEIGADPTGGTTRLLYDENWRQAQAELKEKFEALDLVTQFDEIGNLYGKLEGTKYPNETILTGSHVDTVVNGGKLDGQFGIIASYLAVKFLKEKYGAPLRNLEVISMAEEEGSRFPYAFWGSKNIWGLADKNDVIDATDANGVKFVDAMMDSGFKFKNDLAPTRDDIKAFVEIHIEQGSVLEKTGKQVGIVNSIVGQKRYSITLSGESNHAGTTPMGFRKDTVYAMSKMISEATDKAYEQGDPLVLTFGHVDVQPNTVNVVPGQVTFSMDCRHTDAKVLKEFTEEIETLFAEIAKKHGVEIIMDNWMDESPVPMSKEIVGTLEEACKEANLNYTVMHSGAGHDSQIFAVHVPTAMIFVPSIDGISHNPAENTRTEDLVEGLEALIASLYKLAYEEK</sequence>
<evidence type="ECO:0000259" key="5">
    <source>
        <dbReference type="Pfam" id="PF07687"/>
    </source>
</evidence>
<feature type="binding site" evidence="3">
    <location>
        <position position="80"/>
    </location>
    <ligand>
        <name>Zn(2+)</name>
        <dbReference type="ChEBI" id="CHEBI:29105"/>
        <label>1</label>
    </ligand>
</feature>
<evidence type="ECO:0000256" key="3">
    <source>
        <dbReference type="PIRSR" id="PIRSR001235-1"/>
    </source>
</evidence>
<reference evidence="6 7" key="1">
    <citation type="submission" date="2017-05" db="EMBL/GenBank/DDBJ databases">
        <title>Vagococcus spp. assemblies.</title>
        <authorList>
            <person name="Gulvik C.A."/>
        </authorList>
    </citation>
    <scope>NUCLEOTIDE SEQUENCE [LARGE SCALE GENOMIC DNA]</scope>
    <source>
        <strain evidence="6 7">SS1714</strain>
    </source>
</reference>
<proteinExistence type="inferred from homology"/>
<dbReference type="InterPro" id="IPR011650">
    <property type="entry name" value="Peptidase_M20_dimer"/>
</dbReference>
<keyword evidence="2 6" id="KW-0378">Hydrolase</keyword>
<dbReference type="AlphaFoldDB" id="A0A430B845"/>
<dbReference type="NCBIfam" id="TIGR03176">
    <property type="entry name" value="AllC"/>
    <property type="match status" value="1"/>
</dbReference>
<dbReference type="Pfam" id="PF07687">
    <property type="entry name" value="M20_dimer"/>
    <property type="match status" value="1"/>
</dbReference>
<gene>
    <name evidence="6" type="ORF">CBF28_02750</name>
</gene>
<dbReference type="InterPro" id="IPR017591">
    <property type="entry name" value="Allantoate_amidohydrolase"/>
</dbReference>
<dbReference type="GO" id="GO:0030145">
    <property type="term" value="F:manganese ion binding"/>
    <property type="evidence" value="ECO:0007669"/>
    <property type="project" value="InterPro"/>
</dbReference>
<feature type="binding site" evidence="4">
    <location>
        <position position="214"/>
    </location>
    <ligand>
        <name>allantoate</name>
        <dbReference type="ChEBI" id="CHEBI:17536"/>
    </ligand>
</feature>
<keyword evidence="3" id="KW-0479">Metal-binding</keyword>
<evidence type="ECO:0000256" key="2">
    <source>
        <dbReference type="ARBA" id="ARBA00022801"/>
    </source>
</evidence>
<dbReference type="OrthoDB" id="9808195at2"/>
<feature type="binding site" evidence="3">
    <location>
        <position position="126"/>
    </location>
    <ligand>
        <name>Zn(2+)</name>
        <dbReference type="ChEBI" id="CHEBI:29105"/>
        <label>2</label>
    </ligand>
</feature>
<feature type="binding site" evidence="3">
    <location>
        <position position="91"/>
    </location>
    <ligand>
        <name>Zn(2+)</name>
        <dbReference type="ChEBI" id="CHEBI:29105"/>
        <label>1</label>
    </ligand>
</feature>
<dbReference type="InterPro" id="IPR010158">
    <property type="entry name" value="Amidase_Cbmase"/>
</dbReference>
<dbReference type="NCBIfam" id="NF006771">
    <property type="entry name" value="PRK09290.1-5"/>
    <property type="match status" value="1"/>
</dbReference>
<feature type="domain" description="Peptidase M20 dimerisation" evidence="5">
    <location>
        <begin position="211"/>
        <end position="311"/>
    </location>
</feature>
<dbReference type="GO" id="GO:0042803">
    <property type="term" value="F:protein homodimerization activity"/>
    <property type="evidence" value="ECO:0007669"/>
    <property type="project" value="InterPro"/>
</dbReference>
<dbReference type="SUPFAM" id="SSF55031">
    <property type="entry name" value="Bacterial exopeptidase dimerisation domain"/>
    <property type="match status" value="1"/>
</dbReference>
<dbReference type="CDD" id="cd03884">
    <property type="entry name" value="M20_bAS"/>
    <property type="match status" value="1"/>
</dbReference>
<dbReference type="NCBIfam" id="NF006768">
    <property type="entry name" value="PRK09290.1-1"/>
    <property type="match status" value="1"/>
</dbReference>
<dbReference type="GeneID" id="95580438"/>
<evidence type="ECO:0000256" key="1">
    <source>
        <dbReference type="ARBA" id="ARBA00006153"/>
    </source>
</evidence>
<accession>A0A430B845</accession>
<dbReference type="Pfam" id="PF01546">
    <property type="entry name" value="Peptidase_M20"/>
    <property type="match status" value="1"/>
</dbReference>
<feature type="binding site" evidence="4">
    <location>
        <position position="274"/>
    </location>
    <ligand>
        <name>allantoate</name>
        <dbReference type="ChEBI" id="CHEBI:17536"/>
    </ligand>
</feature>
<dbReference type="PANTHER" id="PTHR32494">
    <property type="entry name" value="ALLANTOATE DEIMINASE-RELATED"/>
    <property type="match status" value="1"/>
</dbReference>
<dbReference type="PANTHER" id="PTHR32494:SF5">
    <property type="entry name" value="ALLANTOATE AMIDOHYDROLASE"/>
    <property type="match status" value="1"/>
</dbReference>
<evidence type="ECO:0000313" key="7">
    <source>
        <dbReference type="Proteomes" id="UP000288028"/>
    </source>
</evidence>
<dbReference type="Gene3D" id="3.40.630.10">
    <property type="entry name" value="Zn peptidases"/>
    <property type="match status" value="1"/>
</dbReference>
<dbReference type="EMBL" id="NGKB01000002">
    <property type="protein sequence ID" value="RSU16465.1"/>
    <property type="molecule type" value="Genomic_DNA"/>
</dbReference>
<keyword evidence="3" id="KW-0862">Zinc</keyword>
<dbReference type="PIRSF" id="PIRSF001235">
    <property type="entry name" value="Amidase_carbamoylase"/>
    <property type="match status" value="1"/>
</dbReference>
<dbReference type="Proteomes" id="UP000288028">
    <property type="component" value="Unassembled WGS sequence"/>
</dbReference>
<dbReference type="NCBIfam" id="TIGR01879">
    <property type="entry name" value="hydantase"/>
    <property type="match status" value="1"/>
</dbReference>